<dbReference type="Gene3D" id="3.40.50.1820">
    <property type="entry name" value="alpha/beta hydrolase"/>
    <property type="match status" value="1"/>
</dbReference>
<dbReference type="PANTHER" id="PTHR43798">
    <property type="entry name" value="MONOACYLGLYCEROL LIPASE"/>
    <property type="match status" value="1"/>
</dbReference>
<feature type="domain" description="AB hydrolase-1" evidence="2">
    <location>
        <begin position="21"/>
        <end position="252"/>
    </location>
</feature>
<evidence type="ECO:0000313" key="4">
    <source>
        <dbReference type="Proteomes" id="UP000182517"/>
    </source>
</evidence>
<evidence type="ECO:0000313" key="3">
    <source>
        <dbReference type="EMBL" id="APG26854.1"/>
    </source>
</evidence>
<dbReference type="SUPFAM" id="SSF53474">
    <property type="entry name" value="alpha/beta-Hydrolases"/>
    <property type="match status" value="1"/>
</dbReference>
<dbReference type="KEGG" id="pef:A7E78_02765"/>
<keyword evidence="1" id="KW-0378">Hydrolase</keyword>
<gene>
    <name evidence="3" type="ORF">A7E78_02765</name>
</gene>
<dbReference type="Proteomes" id="UP000182517">
    <property type="component" value="Chromosome"/>
</dbReference>
<dbReference type="InterPro" id="IPR029058">
    <property type="entry name" value="AB_hydrolase_fold"/>
</dbReference>
<dbReference type="OrthoDB" id="9804723at2"/>
<dbReference type="InterPro" id="IPR050266">
    <property type="entry name" value="AB_hydrolase_sf"/>
</dbReference>
<keyword evidence="4" id="KW-1185">Reference proteome</keyword>
<sequence length="268" mass="29955">MKEWNLADGRVLRFRQAGSGPTLVLLHGWAMSSAVFDEAVQNLSNEFCVLAPDLPGHGQSTSCKDYSLDSLARDLALWMEGLQLTDVRLLGWSLGGQIALRLASLTKHRLSRLLLIATTPRFVADEEWSHGLAEGQVRIMARGLQRRFARTLEDFFNQQFGEQEINSGRRQWLSEHLSPSVMPPQQEAALGALETLRTSDLRAELVELELPTLVLHGTEDKIIPLGAGRYLAGTLAQARFQPLEQAGHAPFLSCPEEVFQLWREFCQP</sequence>
<dbReference type="EMBL" id="CP015519">
    <property type="protein sequence ID" value="APG26854.1"/>
    <property type="molecule type" value="Genomic_DNA"/>
</dbReference>
<dbReference type="PRINTS" id="PR00111">
    <property type="entry name" value="ABHYDROLASE"/>
</dbReference>
<evidence type="ECO:0000259" key="2">
    <source>
        <dbReference type="Pfam" id="PF00561"/>
    </source>
</evidence>
<accession>A0A1L3GLQ5</accession>
<evidence type="ECO:0000256" key="1">
    <source>
        <dbReference type="ARBA" id="ARBA00022801"/>
    </source>
</evidence>
<proteinExistence type="predicted"/>
<name>A0A1L3GLQ5_9BACT</name>
<protein>
    <recommendedName>
        <fullName evidence="2">AB hydrolase-1 domain-containing protein</fullName>
    </recommendedName>
</protein>
<dbReference type="GO" id="GO:0016787">
    <property type="term" value="F:hydrolase activity"/>
    <property type="evidence" value="ECO:0007669"/>
    <property type="project" value="UniProtKB-KW"/>
</dbReference>
<dbReference type="RefSeq" id="WP_072282815.1">
    <property type="nucleotide sequence ID" value="NZ_CP015519.1"/>
</dbReference>
<dbReference type="PANTHER" id="PTHR43798:SF31">
    <property type="entry name" value="AB HYDROLASE SUPERFAMILY PROTEIN YCLE"/>
    <property type="match status" value="1"/>
</dbReference>
<dbReference type="AlphaFoldDB" id="A0A1L3GLQ5"/>
<dbReference type="GO" id="GO:0016020">
    <property type="term" value="C:membrane"/>
    <property type="evidence" value="ECO:0007669"/>
    <property type="project" value="TreeGrafter"/>
</dbReference>
<dbReference type="STRING" id="1842532.A7E78_02765"/>
<reference evidence="3 4" key="1">
    <citation type="journal article" date="2017" name="Genome Announc.">
        <title>Complete Genome Sequences of Two Acetylene-Fermenting Pelobacter acetylenicus Strains.</title>
        <authorList>
            <person name="Sutton J.M."/>
            <person name="Baesman S.M."/>
            <person name="Fierst J.L."/>
            <person name="Poret-Peterson A.T."/>
            <person name="Oremland R.S."/>
            <person name="Dunlap D.S."/>
            <person name="Akob D.M."/>
        </authorList>
    </citation>
    <scope>NUCLEOTIDE SEQUENCE [LARGE SCALE GENOMIC DNA]</scope>
    <source>
        <strain evidence="3 4">SFB93</strain>
    </source>
</reference>
<organism evidence="3 4">
    <name type="scientific">Syntrophotalea acetylenivorans</name>
    <dbReference type="NCBI Taxonomy" id="1842532"/>
    <lineage>
        <taxon>Bacteria</taxon>
        <taxon>Pseudomonadati</taxon>
        <taxon>Thermodesulfobacteriota</taxon>
        <taxon>Desulfuromonadia</taxon>
        <taxon>Desulfuromonadales</taxon>
        <taxon>Syntrophotaleaceae</taxon>
        <taxon>Syntrophotalea</taxon>
    </lineage>
</organism>
<dbReference type="InterPro" id="IPR000073">
    <property type="entry name" value="AB_hydrolase_1"/>
</dbReference>
<dbReference type="Pfam" id="PF00561">
    <property type="entry name" value="Abhydrolase_1"/>
    <property type="match status" value="1"/>
</dbReference>